<dbReference type="Pfam" id="PF13377">
    <property type="entry name" value="Peripla_BP_3"/>
    <property type="match status" value="1"/>
</dbReference>
<dbReference type="Gene3D" id="1.10.260.40">
    <property type="entry name" value="lambda repressor-like DNA-binding domains"/>
    <property type="match status" value="1"/>
</dbReference>
<proteinExistence type="predicted"/>
<dbReference type="GO" id="GO:0000976">
    <property type="term" value="F:transcription cis-regulatory region binding"/>
    <property type="evidence" value="ECO:0007669"/>
    <property type="project" value="TreeGrafter"/>
</dbReference>
<keyword evidence="3" id="KW-0804">Transcription</keyword>
<dbReference type="AlphaFoldDB" id="A0A329MLU6"/>
<dbReference type="RefSeq" id="WP_113031643.1">
    <property type="nucleotide sequence ID" value="NZ_QMFB01000007.1"/>
</dbReference>
<keyword evidence="6" id="KW-1185">Reference proteome</keyword>
<protein>
    <recommendedName>
        <fullName evidence="4">HTH lacI-type domain-containing protein</fullName>
    </recommendedName>
</protein>
<name>A0A329MLU6_9BACL</name>
<accession>A0A329MLU6</accession>
<dbReference type="InterPro" id="IPR046335">
    <property type="entry name" value="LacI/GalR-like_sensor"/>
</dbReference>
<dbReference type="GO" id="GO:0003700">
    <property type="term" value="F:DNA-binding transcription factor activity"/>
    <property type="evidence" value="ECO:0007669"/>
    <property type="project" value="TreeGrafter"/>
</dbReference>
<dbReference type="PANTHER" id="PTHR30146">
    <property type="entry name" value="LACI-RELATED TRANSCRIPTIONAL REPRESSOR"/>
    <property type="match status" value="1"/>
</dbReference>
<organism evidence="5 6">
    <name type="scientific">Paenibacillus contaminans</name>
    <dbReference type="NCBI Taxonomy" id="450362"/>
    <lineage>
        <taxon>Bacteria</taxon>
        <taxon>Bacillati</taxon>
        <taxon>Bacillota</taxon>
        <taxon>Bacilli</taxon>
        <taxon>Bacillales</taxon>
        <taxon>Paenibacillaceae</taxon>
        <taxon>Paenibacillus</taxon>
    </lineage>
</organism>
<dbReference type="SMART" id="SM00354">
    <property type="entry name" value="HTH_LACI"/>
    <property type="match status" value="1"/>
</dbReference>
<keyword evidence="2" id="KW-0238">DNA-binding</keyword>
<dbReference type="InterPro" id="IPR010982">
    <property type="entry name" value="Lambda_DNA-bd_dom_sf"/>
</dbReference>
<dbReference type="EMBL" id="QMFB01000007">
    <property type="protein sequence ID" value="RAV20785.1"/>
    <property type="molecule type" value="Genomic_DNA"/>
</dbReference>
<dbReference type="CDD" id="cd01392">
    <property type="entry name" value="HTH_LacI"/>
    <property type="match status" value="1"/>
</dbReference>
<dbReference type="Proteomes" id="UP000250369">
    <property type="component" value="Unassembled WGS sequence"/>
</dbReference>
<dbReference type="SUPFAM" id="SSF53822">
    <property type="entry name" value="Periplasmic binding protein-like I"/>
    <property type="match status" value="1"/>
</dbReference>
<dbReference type="PANTHER" id="PTHR30146:SF109">
    <property type="entry name" value="HTH-TYPE TRANSCRIPTIONAL REGULATOR GALS"/>
    <property type="match status" value="1"/>
</dbReference>
<dbReference type="InterPro" id="IPR028082">
    <property type="entry name" value="Peripla_BP_I"/>
</dbReference>
<evidence type="ECO:0000259" key="4">
    <source>
        <dbReference type="PROSITE" id="PS50932"/>
    </source>
</evidence>
<dbReference type="OrthoDB" id="2531027at2"/>
<comment type="caution">
    <text evidence="5">The sequence shown here is derived from an EMBL/GenBank/DDBJ whole genome shotgun (WGS) entry which is preliminary data.</text>
</comment>
<dbReference type="InterPro" id="IPR000843">
    <property type="entry name" value="HTH_LacI"/>
</dbReference>
<evidence type="ECO:0000256" key="1">
    <source>
        <dbReference type="ARBA" id="ARBA00023015"/>
    </source>
</evidence>
<evidence type="ECO:0000313" key="6">
    <source>
        <dbReference type="Proteomes" id="UP000250369"/>
    </source>
</evidence>
<gene>
    <name evidence="5" type="ORF">DQG23_14910</name>
</gene>
<reference evidence="5 6" key="1">
    <citation type="journal article" date="2009" name="Int. J. Syst. Evol. Microbiol.">
        <title>Paenibacillus contaminans sp. nov., isolated from a contaminated laboratory plate.</title>
        <authorList>
            <person name="Chou J.H."/>
            <person name="Lee J.H."/>
            <person name="Lin M.C."/>
            <person name="Chang P.S."/>
            <person name="Arun A.B."/>
            <person name="Young C.C."/>
            <person name="Chen W.M."/>
        </authorList>
    </citation>
    <scope>NUCLEOTIDE SEQUENCE [LARGE SCALE GENOMIC DNA]</scope>
    <source>
        <strain evidence="5 6">CKOBP-6</strain>
    </source>
</reference>
<evidence type="ECO:0000313" key="5">
    <source>
        <dbReference type="EMBL" id="RAV20785.1"/>
    </source>
</evidence>
<keyword evidence="1" id="KW-0805">Transcription regulation</keyword>
<evidence type="ECO:0000256" key="2">
    <source>
        <dbReference type="ARBA" id="ARBA00023125"/>
    </source>
</evidence>
<dbReference type="Gene3D" id="3.40.50.2300">
    <property type="match status" value="2"/>
</dbReference>
<dbReference type="CDD" id="cd06267">
    <property type="entry name" value="PBP1_LacI_sugar_binding-like"/>
    <property type="match status" value="1"/>
</dbReference>
<dbReference type="PROSITE" id="PS50932">
    <property type="entry name" value="HTH_LACI_2"/>
    <property type="match status" value="1"/>
</dbReference>
<sequence length="334" mass="38064">MAVTKKEIAEHLGISRSAVSFVLNNTPNVKVSEKTRAQVLQAARELGYWDNDNEVSPKICFVLYDRDDDDPRYITFLKSVAEAAGTHQYQLLFRSVKANRESYQQLELFLKEHKVAGLIVTGAVDELFVDMIRQTKIPTVFYWGTNRSDLNIMMPDHAKVSYEATKYLLSLGHKRIAFLSGSLELVTHKNNLQGYKQALEEAGITLDKSLIQVSKEENGYELCDRMETLEIDYTAAFCVNSVIQFSVLHRLKERRVGVPNEVSLIGVEFTEFVKVSVPQLTVFYQDPDELSLVVKRLIEIIRHKDDEPQRILLSKFGLFHGGSVTICNENRRGE</sequence>
<dbReference type="Pfam" id="PF00356">
    <property type="entry name" value="LacI"/>
    <property type="match status" value="1"/>
</dbReference>
<feature type="domain" description="HTH lacI-type" evidence="4">
    <location>
        <begin position="3"/>
        <end position="48"/>
    </location>
</feature>
<evidence type="ECO:0000256" key="3">
    <source>
        <dbReference type="ARBA" id="ARBA00023163"/>
    </source>
</evidence>
<dbReference type="SUPFAM" id="SSF47413">
    <property type="entry name" value="lambda repressor-like DNA-binding domains"/>
    <property type="match status" value="1"/>
</dbReference>